<dbReference type="Proteomes" id="UP000704712">
    <property type="component" value="Unassembled WGS sequence"/>
</dbReference>
<evidence type="ECO:0000256" key="1">
    <source>
        <dbReference type="SAM" id="MobiDB-lite"/>
    </source>
</evidence>
<accession>A0A833W958</accession>
<dbReference type="Proteomes" id="UP000602510">
    <property type="component" value="Unassembled WGS sequence"/>
</dbReference>
<dbReference type="EMBL" id="JAACNO010002989">
    <property type="protein sequence ID" value="KAF4129140.1"/>
    <property type="molecule type" value="Genomic_DNA"/>
</dbReference>
<organism evidence="2 4">
    <name type="scientific">Phytophthora infestans</name>
    <name type="common">Potato late blight agent</name>
    <name type="synonym">Botrytis infestans</name>
    <dbReference type="NCBI Taxonomy" id="4787"/>
    <lineage>
        <taxon>Eukaryota</taxon>
        <taxon>Sar</taxon>
        <taxon>Stramenopiles</taxon>
        <taxon>Oomycota</taxon>
        <taxon>Peronosporomycetes</taxon>
        <taxon>Peronosporales</taxon>
        <taxon>Peronosporaceae</taxon>
        <taxon>Phytophthora</taxon>
    </lineage>
</organism>
<feature type="compositionally biased region" description="Low complexity" evidence="1">
    <location>
        <begin position="37"/>
        <end position="46"/>
    </location>
</feature>
<name>A0A833W958_PHYIN</name>
<evidence type="ECO:0000313" key="2">
    <source>
        <dbReference type="EMBL" id="KAF4047494.1"/>
    </source>
</evidence>
<feature type="compositionally biased region" description="Basic and acidic residues" evidence="1">
    <location>
        <begin position="17"/>
        <end position="26"/>
    </location>
</feature>
<evidence type="ECO:0000313" key="4">
    <source>
        <dbReference type="Proteomes" id="UP000602510"/>
    </source>
</evidence>
<keyword evidence="4" id="KW-1185">Reference proteome</keyword>
<evidence type="ECO:0000313" key="3">
    <source>
        <dbReference type="EMBL" id="KAF4129140.1"/>
    </source>
</evidence>
<proteinExistence type="predicted"/>
<sequence length="81" mass="9027">MGDTSKKLLQRRMTLNELRHKAREYPSETDDENKNLSTTTATESRATAFHELSQKGSSMTKVSINALCEGTDFASVDTNTE</sequence>
<protein>
    <submittedName>
        <fullName evidence="2">Uncharacterized protein</fullName>
    </submittedName>
</protein>
<feature type="region of interest" description="Disordered" evidence="1">
    <location>
        <begin position="17"/>
        <end position="46"/>
    </location>
</feature>
<dbReference type="EMBL" id="WSZM01000001">
    <property type="protein sequence ID" value="KAF4047494.1"/>
    <property type="molecule type" value="Genomic_DNA"/>
</dbReference>
<gene>
    <name evidence="2" type="ORF">GN244_ATG00048</name>
    <name evidence="3" type="ORF">GN958_ATG21695</name>
</gene>
<dbReference type="AlphaFoldDB" id="A0A833W958"/>
<reference evidence="2" key="1">
    <citation type="submission" date="2020-04" db="EMBL/GenBank/DDBJ databases">
        <title>Hybrid Assembly of Korean Phytophthora infestans isolates.</title>
        <authorList>
            <person name="Prokchorchik M."/>
            <person name="Lee Y."/>
            <person name="Seo J."/>
            <person name="Cho J.-H."/>
            <person name="Park Y.-E."/>
            <person name="Jang D.-C."/>
            <person name="Im J.-S."/>
            <person name="Choi J.-G."/>
            <person name="Park H.-J."/>
            <person name="Lee G.-B."/>
            <person name="Lee Y.-G."/>
            <person name="Hong S.-Y."/>
            <person name="Cho K."/>
            <person name="Sohn K.H."/>
        </authorList>
    </citation>
    <scope>NUCLEOTIDE SEQUENCE</scope>
    <source>
        <strain evidence="2">KR_1_A1</strain>
        <strain evidence="3">KR_2_A2</strain>
    </source>
</reference>
<comment type="caution">
    <text evidence="2">The sequence shown here is derived from an EMBL/GenBank/DDBJ whole genome shotgun (WGS) entry which is preliminary data.</text>
</comment>